<keyword evidence="2" id="KW-1185">Reference proteome</keyword>
<name>A0ABR1V317_9PEZI</name>
<dbReference type="Proteomes" id="UP001433268">
    <property type="component" value="Unassembled WGS sequence"/>
</dbReference>
<organism evidence="1 2">
    <name type="scientific">Apiospora hydei</name>
    <dbReference type="NCBI Taxonomy" id="1337664"/>
    <lineage>
        <taxon>Eukaryota</taxon>
        <taxon>Fungi</taxon>
        <taxon>Dikarya</taxon>
        <taxon>Ascomycota</taxon>
        <taxon>Pezizomycotina</taxon>
        <taxon>Sordariomycetes</taxon>
        <taxon>Xylariomycetidae</taxon>
        <taxon>Amphisphaeriales</taxon>
        <taxon>Apiosporaceae</taxon>
        <taxon>Apiospora</taxon>
    </lineage>
</organism>
<gene>
    <name evidence="1" type="ORF">PG997_012321</name>
</gene>
<evidence type="ECO:0000313" key="2">
    <source>
        <dbReference type="Proteomes" id="UP001433268"/>
    </source>
</evidence>
<dbReference type="RefSeq" id="XP_066662327.1">
    <property type="nucleotide sequence ID" value="XM_066816635.1"/>
</dbReference>
<protein>
    <submittedName>
        <fullName evidence="1">Uncharacterized protein</fullName>
    </submittedName>
</protein>
<accession>A0ABR1V317</accession>
<dbReference type="EMBL" id="JAQQWN010000009">
    <property type="protein sequence ID" value="KAK8065574.1"/>
    <property type="molecule type" value="Genomic_DNA"/>
</dbReference>
<comment type="caution">
    <text evidence="1">The sequence shown here is derived from an EMBL/GenBank/DDBJ whole genome shotgun (WGS) entry which is preliminary data.</text>
</comment>
<proteinExistence type="predicted"/>
<evidence type="ECO:0000313" key="1">
    <source>
        <dbReference type="EMBL" id="KAK8065574.1"/>
    </source>
</evidence>
<dbReference type="GeneID" id="92049695"/>
<sequence>MAASAPSWLRVISGSRRAHGCIFSVGGDEFGSGVDNGSQKGEGSKAIGPWLDERVWPVL</sequence>
<reference evidence="1 2" key="1">
    <citation type="submission" date="2023-01" db="EMBL/GenBank/DDBJ databases">
        <title>Analysis of 21 Apiospora genomes using comparative genomics revels a genus with tremendous synthesis potential of carbohydrate active enzymes and secondary metabolites.</title>
        <authorList>
            <person name="Sorensen T."/>
        </authorList>
    </citation>
    <scope>NUCLEOTIDE SEQUENCE [LARGE SCALE GENOMIC DNA]</scope>
    <source>
        <strain evidence="1 2">CBS 114990</strain>
    </source>
</reference>